<feature type="transmembrane region" description="Helical" evidence="5">
    <location>
        <begin position="63"/>
        <end position="88"/>
    </location>
</feature>
<sequence>MNAFDHSKTDALFRFSHISHSTQEHLKKVYSSLAICMCLAAVGSYVYIYLVACLVTVSAASPLAVLGLLICLSVATLTSLGLFIWFAVTPHNPETERKRLAFLEGFALLTGFSLGPILDDVIAVDLNVIPIPHCRGLRIWDRPKPRVTCPQTLLLSWR</sequence>
<organism evidence="6 7">
    <name type="scientific">Oreochromis niloticus</name>
    <name type="common">Nile tilapia</name>
    <name type="synonym">Tilapia nilotica</name>
    <dbReference type="NCBI Taxonomy" id="8128"/>
    <lineage>
        <taxon>Eukaryota</taxon>
        <taxon>Metazoa</taxon>
        <taxon>Chordata</taxon>
        <taxon>Craniata</taxon>
        <taxon>Vertebrata</taxon>
        <taxon>Euteleostomi</taxon>
        <taxon>Actinopterygii</taxon>
        <taxon>Neopterygii</taxon>
        <taxon>Teleostei</taxon>
        <taxon>Neoteleostei</taxon>
        <taxon>Acanthomorphata</taxon>
        <taxon>Ovalentaria</taxon>
        <taxon>Cichlomorphae</taxon>
        <taxon>Cichliformes</taxon>
        <taxon>Cichlidae</taxon>
        <taxon>African cichlids</taxon>
        <taxon>Pseudocrenilabrinae</taxon>
        <taxon>Oreochromini</taxon>
        <taxon>Oreochromis</taxon>
    </lineage>
</organism>
<name>A0A669D5B1_ORENI</name>
<evidence type="ECO:0000313" key="6">
    <source>
        <dbReference type="Ensembl" id="ENSONIP00000055691.1"/>
    </source>
</evidence>
<dbReference type="AlphaFoldDB" id="A0A669D5B1"/>
<evidence type="ECO:0000313" key="7">
    <source>
        <dbReference type="Proteomes" id="UP000005207"/>
    </source>
</evidence>
<accession>A0A669D5B1</accession>
<evidence type="ECO:0000256" key="4">
    <source>
        <dbReference type="ARBA" id="ARBA00023136"/>
    </source>
</evidence>
<feature type="transmembrane region" description="Helical" evidence="5">
    <location>
        <begin position="100"/>
        <end position="118"/>
    </location>
</feature>
<feature type="transmembrane region" description="Helical" evidence="5">
    <location>
        <begin position="33"/>
        <end position="57"/>
    </location>
</feature>
<evidence type="ECO:0000256" key="3">
    <source>
        <dbReference type="ARBA" id="ARBA00022989"/>
    </source>
</evidence>
<dbReference type="Pfam" id="PF01027">
    <property type="entry name" value="Bax1-I"/>
    <property type="match status" value="1"/>
</dbReference>
<dbReference type="GO" id="GO:0016020">
    <property type="term" value="C:membrane"/>
    <property type="evidence" value="ECO:0007669"/>
    <property type="project" value="UniProtKB-SubCell"/>
</dbReference>
<proteinExistence type="predicted"/>
<dbReference type="Ensembl" id="ENSONIT00000036599.1">
    <property type="protein sequence ID" value="ENSONIP00000055691.1"/>
    <property type="gene ID" value="ENSONIG00000035370.1"/>
</dbReference>
<keyword evidence="4 5" id="KW-0472">Membrane</keyword>
<dbReference type="InterPro" id="IPR006214">
    <property type="entry name" value="Bax_inhibitor_1-related"/>
</dbReference>
<protein>
    <submittedName>
        <fullName evidence="6">Uncharacterized protein</fullName>
    </submittedName>
</protein>
<reference evidence="6" key="2">
    <citation type="submission" date="2025-09" db="UniProtKB">
        <authorList>
            <consortium name="Ensembl"/>
        </authorList>
    </citation>
    <scope>IDENTIFICATION</scope>
</reference>
<keyword evidence="3 5" id="KW-1133">Transmembrane helix</keyword>
<evidence type="ECO:0000256" key="1">
    <source>
        <dbReference type="ARBA" id="ARBA00004141"/>
    </source>
</evidence>
<dbReference type="GeneTree" id="ENSGT00940000167124"/>
<reference evidence="6" key="1">
    <citation type="submission" date="2025-08" db="UniProtKB">
        <authorList>
            <consortium name="Ensembl"/>
        </authorList>
    </citation>
    <scope>IDENTIFICATION</scope>
</reference>
<keyword evidence="2 5" id="KW-0812">Transmembrane</keyword>
<dbReference type="Proteomes" id="UP000005207">
    <property type="component" value="Unplaced"/>
</dbReference>
<keyword evidence="7" id="KW-1185">Reference proteome</keyword>
<comment type="subcellular location">
    <subcellularLocation>
        <location evidence="1">Membrane</location>
        <topology evidence="1">Multi-pass membrane protein</topology>
    </subcellularLocation>
</comment>
<dbReference type="InParanoid" id="A0A669D5B1"/>
<evidence type="ECO:0000256" key="2">
    <source>
        <dbReference type="ARBA" id="ARBA00022692"/>
    </source>
</evidence>
<evidence type="ECO:0000256" key="5">
    <source>
        <dbReference type="SAM" id="Phobius"/>
    </source>
</evidence>